<accession>A0A645JKP9</accession>
<organism evidence="1">
    <name type="scientific">bioreactor metagenome</name>
    <dbReference type="NCBI Taxonomy" id="1076179"/>
    <lineage>
        <taxon>unclassified sequences</taxon>
        <taxon>metagenomes</taxon>
        <taxon>ecological metagenomes</taxon>
    </lineage>
</organism>
<sequence length="98" mass="11374">MASYQHKVEKSPEESSLRFHQNLVIFIITDVIFQTKEEFIDSSYTIVFICIIRQYNTGRADHRTENGFVHIASVGSHYMLVVFHNITKAIVQSYTSVF</sequence>
<proteinExistence type="predicted"/>
<name>A0A645JKP9_9ZZZZ</name>
<gene>
    <name evidence="1" type="ORF">SDC9_207938</name>
</gene>
<dbReference type="EMBL" id="VSSQ01135178">
    <property type="protein sequence ID" value="MPN60213.1"/>
    <property type="molecule type" value="Genomic_DNA"/>
</dbReference>
<reference evidence="1" key="1">
    <citation type="submission" date="2019-08" db="EMBL/GenBank/DDBJ databases">
        <authorList>
            <person name="Kucharzyk K."/>
            <person name="Murdoch R.W."/>
            <person name="Higgins S."/>
            <person name="Loffler F."/>
        </authorList>
    </citation>
    <scope>NUCLEOTIDE SEQUENCE</scope>
</reference>
<dbReference type="AlphaFoldDB" id="A0A645JKP9"/>
<protein>
    <submittedName>
        <fullName evidence="1">Uncharacterized protein</fullName>
    </submittedName>
</protein>
<comment type="caution">
    <text evidence="1">The sequence shown here is derived from an EMBL/GenBank/DDBJ whole genome shotgun (WGS) entry which is preliminary data.</text>
</comment>
<evidence type="ECO:0000313" key="1">
    <source>
        <dbReference type="EMBL" id="MPN60213.1"/>
    </source>
</evidence>